<evidence type="ECO:0000256" key="14">
    <source>
        <dbReference type="SAM" id="MobiDB-lite"/>
    </source>
</evidence>
<feature type="compositionally biased region" description="Polar residues" evidence="14">
    <location>
        <begin position="45"/>
        <end position="68"/>
    </location>
</feature>
<evidence type="ECO:0000256" key="13">
    <source>
        <dbReference type="RuleBase" id="RU000679"/>
    </source>
</evidence>
<keyword evidence="3 13" id="KW-0813">Transport</keyword>
<evidence type="ECO:0000256" key="15">
    <source>
        <dbReference type="SAM" id="Phobius"/>
    </source>
</evidence>
<keyword evidence="10" id="KW-0325">Glycoprotein</keyword>
<dbReference type="Gene3D" id="1.10.287.770">
    <property type="entry name" value="YojJ-like"/>
    <property type="match status" value="1"/>
</dbReference>
<dbReference type="Proteomes" id="UP000095287">
    <property type="component" value="Unplaced"/>
</dbReference>
<dbReference type="InterPro" id="IPR001873">
    <property type="entry name" value="ENaC"/>
</dbReference>
<feature type="transmembrane region" description="Helical" evidence="15">
    <location>
        <begin position="520"/>
        <end position="547"/>
    </location>
</feature>
<dbReference type="AlphaFoldDB" id="A0A1I7Z9D4"/>
<reference evidence="17" key="1">
    <citation type="submission" date="2016-11" db="UniProtKB">
        <authorList>
            <consortium name="WormBaseParasite"/>
        </authorList>
    </citation>
    <scope>IDENTIFICATION</scope>
</reference>
<keyword evidence="8 13" id="KW-0406">Ion transport</keyword>
<evidence type="ECO:0000256" key="4">
    <source>
        <dbReference type="ARBA" id="ARBA00022461"/>
    </source>
</evidence>
<dbReference type="Pfam" id="PF00858">
    <property type="entry name" value="ASC"/>
    <property type="match status" value="1"/>
</dbReference>
<keyword evidence="6 15" id="KW-1133">Transmembrane helix</keyword>
<feature type="region of interest" description="Disordered" evidence="14">
    <location>
        <begin position="576"/>
        <end position="640"/>
    </location>
</feature>
<keyword evidence="11 13" id="KW-0739">Sodium transport</keyword>
<evidence type="ECO:0000256" key="6">
    <source>
        <dbReference type="ARBA" id="ARBA00022989"/>
    </source>
</evidence>
<evidence type="ECO:0000256" key="9">
    <source>
        <dbReference type="ARBA" id="ARBA00023136"/>
    </source>
</evidence>
<keyword evidence="7" id="KW-0915">Sodium</keyword>
<evidence type="ECO:0000256" key="8">
    <source>
        <dbReference type="ARBA" id="ARBA00023065"/>
    </source>
</evidence>
<feature type="compositionally biased region" description="Basic and acidic residues" evidence="14">
    <location>
        <begin position="584"/>
        <end position="594"/>
    </location>
</feature>
<evidence type="ECO:0000256" key="12">
    <source>
        <dbReference type="ARBA" id="ARBA00023303"/>
    </source>
</evidence>
<keyword evidence="4 13" id="KW-0894">Sodium channel</keyword>
<evidence type="ECO:0000256" key="7">
    <source>
        <dbReference type="ARBA" id="ARBA00023053"/>
    </source>
</evidence>
<keyword evidence="9 15" id="KW-0472">Membrane</keyword>
<evidence type="ECO:0000256" key="1">
    <source>
        <dbReference type="ARBA" id="ARBA00004141"/>
    </source>
</evidence>
<feature type="compositionally biased region" description="Polar residues" evidence="14">
    <location>
        <begin position="607"/>
        <end position="624"/>
    </location>
</feature>
<comment type="similarity">
    <text evidence="2 13">Belongs to the amiloride-sensitive sodium channel (TC 1.A.6) family.</text>
</comment>
<proteinExistence type="inferred from homology"/>
<dbReference type="WBParaSite" id="L893_g24087.t1">
    <property type="protein sequence ID" value="L893_g24087.t1"/>
    <property type="gene ID" value="L893_g24087"/>
</dbReference>
<dbReference type="GO" id="GO:0005272">
    <property type="term" value="F:sodium channel activity"/>
    <property type="evidence" value="ECO:0007669"/>
    <property type="project" value="UniProtKB-KW"/>
</dbReference>
<evidence type="ECO:0000256" key="11">
    <source>
        <dbReference type="ARBA" id="ARBA00023201"/>
    </source>
</evidence>
<dbReference type="GO" id="GO:0016020">
    <property type="term" value="C:membrane"/>
    <property type="evidence" value="ECO:0007669"/>
    <property type="project" value="UniProtKB-SubCell"/>
</dbReference>
<keyword evidence="5 13" id="KW-0812">Transmembrane</keyword>
<feature type="region of interest" description="Disordered" evidence="14">
    <location>
        <begin position="31"/>
        <end position="108"/>
    </location>
</feature>
<evidence type="ECO:0000313" key="16">
    <source>
        <dbReference type="Proteomes" id="UP000095287"/>
    </source>
</evidence>
<evidence type="ECO:0000256" key="5">
    <source>
        <dbReference type="ARBA" id="ARBA00022692"/>
    </source>
</evidence>
<evidence type="ECO:0000313" key="17">
    <source>
        <dbReference type="WBParaSite" id="L893_g24087.t1"/>
    </source>
</evidence>
<name>A0A1I7Z9D4_9BILA</name>
<organism evidence="16 17">
    <name type="scientific">Steinernema glaseri</name>
    <dbReference type="NCBI Taxonomy" id="37863"/>
    <lineage>
        <taxon>Eukaryota</taxon>
        <taxon>Metazoa</taxon>
        <taxon>Ecdysozoa</taxon>
        <taxon>Nematoda</taxon>
        <taxon>Chromadorea</taxon>
        <taxon>Rhabditida</taxon>
        <taxon>Tylenchina</taxon>
        <taxon>Panagrolaimomorpha</taxon>
        <taxon>Strongyloidoidea</taxon>
        <taxon>Steinernematidae</taxon>
        <taxon>Steinernema</taxon>
    </lineage>
</organism>
<protein>
    <submittedName>
        <fullName evidence="17">Amiloride-sensitive sodium channel</fullName>
    </submittedName>
</protein>
<comment type="subcellular location">
    <subcellularLocation>
        <location evidence="1">Membrane</location>
        <topology evidence="1">Multi-pass membrane protein</topology>
    </subcellularLocation>
</comment>
<keyword evidence="16" id="KW-1185">Reference proteome</keyword>
<evidence type="ECO:0000256" key="3">
    <source>
        <dbReference type="ARBA" id="ARBA00022448"/>
    </source>
</evidence>
<accession>A0A1I7Z9D4</accession>
<evidence type="ECO:0000256" key="2">
    <source>
        <dbReference type="ARBA" id="ARBA00007193"/>
    </source>
</evidence>
<evidence type="ECO:0000256" key="10">
    <source>
        <dbReference type="ARBA" id="ARBA00023180"/>
    </source>
</evidence>
<feature type="compositionally biased region" description="Basic and acidic residues" evidence="14">
    <location>
        <begin position="73"/>
        <end position="88"/>
    </location>
</feature>
<keyword evidence="12 13" id="KW-0407">Ion channel</keyword>
<sequence length="640" mass="73963">MRDYFRRSSCASTVALTANESQNHLAITLPDRPTVPSQHPKRPQMTVQVHSTRSSLEATSVSNTNATPWSAVHVDDKAPNGGDDRKLSVDSATQYEPPTPKRRGTLQRQLLQESDSDSDFELLERLYEHVKAKLNRQRSSQESSMEEEEHKKLTCKEIFVSKRMKKWAFWFIVAFLAALTLKDVVDLSHLANMTTHDAFLSQPWDYRMVMEAYEVIATFSSMERETTPHGSIRSINVYRTQARLANKRKMAKMWLDVLKERDVTFEEFTQKTGTEVIRRSMQRFQRTTYDEDLVIKTHLRTSWISMMQFCFQPWFDQDNFKKIDDQGNFFTMMLSHNMENLEGAQLECMSVDFHGRPSSLSRFMEGKGRARDGFNEELCAGMRHEVQVEVRARYVMLENDDEGTACREVEEGEDNEFDCRSRCRMKMIRDECKCTAASLSYLASDSELKEFPVCNYEKCEVDVQSKNFSDSDCTAKCYRSCDQIRYEIDHETKGRMVRPDLTLIDLNWGSFEYLTLEQDWVWTVPTFIAALGGSIGMWLGLSILSLIQGCTYLYSIMAEEVKTKVIEHKIRKASMVSPPPQLDEDGKEKNRFKENPFANPYAKKNPNMKSMDSTKTQSFDSVNGNPPRYDSNPHTQINVD</sequence>